<dbReference type="Pfam" id="PF00172">
    <property type="entry name" value="Zn_clus"/>
    <property type="match status" value="1"/>
</dbReference>
<dbReference type="CDD" id="cd12148">
    <property type="entry name" value="fungal_TF_MHR"/>
    <property type="match status" value="1"/>
</dbReference>
<dbReference type="AlphaFoldDB" id="A0A8H4TXE0"/>
<evidence type="ECO:0000256" key="1">
    <source>
        <dbReference type="ARBA" id="ARBA00022723"/>
    </source>
</evidence>
<dbReference type="GO" id="GO:0008270">
    <property type="term" value="F:zinc ion binding"/>
    <property type="evidence" value="ECO:0007669"/>
    <property type="project" value="InterPro"/>
</dbReference>
<dbReference type="SMART" id="SM00906">
    <property type="entry name" value="Fungal_trans"/>
    <property type="match status" value="1"/>
</dbReference>
<reference evidence="4" key="2">
    <citation type="submission" date="2020-05" db="EMBL/GenBank/DDBJ databases">
        <authorList>
            <person name="Kim H.-S."/>
            <person name="Proctor R.H."/>
            <person name="Brown D.W."/>
        </authorList>
    </citation>
    <scope>NUCLEOTIDE SEQUENCE</scope>
    <source>
        <strain evidence="4">NRRL 20472</strain>
    </source>
</reference>
<dbReference type="Gene3D" id="4.10.240.10">
    <property type="entry name" value="Zn(2)-C6 fungal-type DNA-binding domain"/>
    <property type="match status" value="1"/>
</dbReference>
<dbReference type="Pfam" id="PF04082">
    <property type="entry name" value="Fungal_trans"/>
    <property type="match status" value="1"/>
</dbReference>
<sequence length="774" mass="85866">MINVSEFEEPCKSNKLKCDGLSPCQRCQKASAACRFGQSTSAENSTTSQPSERELILESILRSRNIEIPSDIQTLRSYSERLQSQDSSDETTRSNDNIVVDLPRPQTYVHDQGKTHFDGGSSAWAFFDSVRETVDESPKAPTARQTSYRHFILDPPTLLPSDVRTSLLAALPPRPVVDFLATTFFRYSQSNFFFIHPTIFTRKMEAFLSGTHEFNPQGNNTTRRPIEFLCIFFMILAIGSQFADLEQSGSRDIDYSMLVTDQTSPDLSMIPTPKPTPNPGWQFYKISQRLSSDVVSTCSMTSIQACVLQGTFLISTSAHDIAYNVFGLAMRMAVNMGMHRTVGTEDLHPQVRELRNRLWWSVYTHERPLTFQLGRPLMLDDDEIDASFPTDLPELRVPQYISSVEGQIALIKLYRIMGKIVKFMYSRTTPSGGQQVIDTKTFSQLKASLQEWKAQLPETLQISQTSTRGAIHLHLTHEQAIMLLSRIPLSHAAALKDGHPNRSDHQHKVKFLQDAARDCVSAAVTTIKLLNTLKQRRLLARYSCQDPLYCSSALHVLLLGAKLESPNDSTKRTITEGILVLRELAKGSEAAASSLGCIVSGFEPFFRKSNKAADIRTPDASRTQGHQAWQEWVLGHGDTRSSPGGGIQNGVSTTANIADQIPSLQAHVDEPIAIYGWTDAEGDMGGASTSTAPAVGAEAQVVSPDYEQFIPQNLLNGWMASGQPFWLSDLNNSFEVLEHNLTQVPAADELNIWDHMPTDLGANDIEQGLSHGSP</sequence>
<comment type="caution">
    <text evidence="4">The sequence shown here is derived from an EMBL/GenBank/DDBJ whole genome shotgun (WGS) entry which is preliminary data.</text>
</comment>
<evidence type="ECO:0000313" key="5">
    <source>
        <dbReference type="Proteomes" id="UP000622797"/>
    </source>
</evidence>
<keyword evidence="2" id="KW-0539">Nucleus</keyword>
<dbReference type="CDD" id="cd00067">
    <property type="entry name" value="GAL4"/>
    <property type="match status" value="1"/>
</dbReference>
<reference evidence="4" key="1">
    <citation type="journal article" date="2020" name="BMC Genomics">
        <title>Correction to: Identification and distribution of gene clusters required for synthesis of sphingolipid metabolism inhibitors in diverse species of the filamentous fungus Fusarium.</title>
        <authorList>
            <person name="Kim H.S."/>
            <person name="Lohmar J.M."/>
            <person name="Busman M."/>
            <person name="Brown D.W."/>
            <person name="Naumann T.A."/>
            <person name="Divon H.H."/>
            <person name="Lysoe E."/>
            <person name="Uhlig S."/>
            <person name="Proctor R.H."/>
        </authorList>
    </citation>
    <scope>NUCLEOTIDE SEQUENCE</scope>
    <source>
        <strain evidence="4">NRRL 20472</strain>
    </source>
</reference>
<evidence type="ECO:0000256" key="2">
    <source>
        <dbReference type="ARBA" id="ARBA00023242"/>
    </source>
</evidence>
<dbReference type="SUPFAM" id="SSF57701">
    <property type="entry name" value="Zn2/Cys6 DNA-binding domain"/>
    <property type="match status" value="1"/>
</dbReference>
<dbReference type="PANTHER" id="PTHR46910">
    <property type="entry name" value="TRANSCRIPTION FACTOR PDR1"/>
    <property type="match status" value="1"/>
</dbReference>
<dbReference type="GO" id="GO:0000981">
    <property type="term" value="F:DNA-binding transcription factor activity, RNA polymerase II-specific"/>
    <property type="evidence" value="ECO:0007669"/>
    <property type="project" value="InterPro"/>
</dbReference>
<name>A0A8H4TXE0_9HYPO</name>
<dbReference type="InterPro" id="IPR036864">
    <property type="entry name" value="Zn2-C6_fun-type_DNA-bd_sf"/>
</dbReference>
<protein>
    <recommendedName>
        <fullName evidence="3">Xylanolytic transcriptional activator regulatory domain-containing protein</fullName>
    </recommendedName>
</protein>
<accession>A0A8H4TXE0</accession>
<dbReference type="GO" id="GO:0003677">
    <property type="term" value="F:DNA binding"/>
    <property type="evidence" value="ECO:0007669"/>
    <property type="project" value="InterPro"/>
</dbReference>
<dbReference type="Proteomes" id="UP000622797">
    <property type="component" value="Unassembled WGS sequence"/>
</dbReference>
<dbReference type="OrthoDB" id="3266505at2759"/>
<evidence type="ECO:0000313" key="4">
    <source>
        <dbReference type="EMBL" id="KAF4965634.1"/>
    </source>
</evidence>
<feature type="domain" description="Xylanolytic transcriptional activator regulatory" evidence="3">
    <location>
        <begin position="322"/>
        <end position="395"/>
    </location>
</feature>
<proteinExistence type="predicted"/>
<organism evidence="4 5">
    <name type="scientific">Fusarium sarcochroum</name>
    <dbReference type="NCBI Taxonomy" id="1208366"/>
    <lineage>
        <taxon>Eukaryota</taxon>
        <taxon>Fungi</taxon>
        <taxon>Dikarya</taxon>
        <taxon>Ascomycota</taxon>
        <taxon>Pezizomycotina</taxon>
        <taxon>Sordariomycetes</taxon>
        <taxon>Hypocreomycetidae</taxon>
        <taxon>Hypocreales</taxon>
        <taxon>Nectriaceae</taxon>
        <taxon>Fusarium</taxon>
        <taxon>Fusarium lateritium species complex</taxon>
    </lineage>
</organism>
<dbReference type="PANTHER" id="PTHR46910:SF23">
    <property type="entry name" value="THIAMINE REPRESSIBLE GENES REGULATORY PROTEIN THI1"/>
    <property type="match status" value="1"/>
</dbReference>
<dbReference type="EMBL" id="JABEXW010000335">
    <property type="protein sequence ID" value="KAF4965634.1"/>
    <property type="molecule type" value="Genomic_DNA"/>
</dbReference>
<keyword evidence="5" id="KW-1185">Reference proteome</keyword>
<gene>
    <name evidence="4" type="ORF">FSARC_6571</name>
</gene>
<dbReference type="GO" id="GO:0006351">
    <property type="term" value="P:DNA-templated transcription"/>
    <property type="evidence" value="ECO:0007669"/>
    <property type="project" value="InterPro"/>
</dbReference>
<dbReference type="InterPro" id="IPR007219">
    <property type="entry name" value="XnlR_reg_dom"/>
</dbReference>
<dbReference type="InterPro" id="IPR001138">
    <property type="entry name" value="Zn2Cys6_DnaBD"/>
</dbReference>
<dbReference type="InterPro" id="IPR050987">
    <property type="entry name" value="AtrR-like"/>
</dbReference>
<evidence type="ECO:0000259" key="3">
    <source>
        <dbReference type="SMART" id="SM00906"/>
    </source>
</evidence>
<keyword evidence="1" id="KW-0479">Metal-binding</keyword>